<proteinExistence type="predicted"/>
<dbReference type="InterPro" id="IPR001005">
    <property type="entry name" value="SANT/Myb"/>
</dbReference>
<dbReference type="Proteomes" id="UP000825935">
    <property type="component" value="Chromosome 27"/>
</dbReference>
<dbReference type="PANTHER" id="PTHR33492:SF11">
    <property type="entry name" value="OS04G0670900 PROTEIN"/>
    <property type="match status" value="1"/>
</dbReference>
<protein>
    <recommendedName>
        <fullName evidence="2">Myb-like domain-containing protein</fullName>
    </recommendedName>
</protein>
<gene>
    <name evidence="3" type="ORF">KP509_27G010900</name>
</gene>
<feature type="region of interest" description="Disordered" evidence="1">
    <location>
        <begin position="34"/>
        <end position="60"/>
    </location>
</feature>
<organism evidence="3 4">
    <name type="scientific">Ceratopteris richardii</name>
    <name type="common">Triangle waterfern</name>
    <dbReference type="NCBI Taxonomy" id="49495"/>
    <lineage>
        <taxon>Eukaryota</taxon>
        <taxon>Viridiplantae</taxon>
        <taxon>Streptophyta</taxon>
        <taxon>Embryophyta</taxon>
        <taxon>Tracheophyta</taxon>
        <taxon>Polypodiopsida</taxon>
        <taxon>Polypodiidae</taxon>
        <taxon>Polypodiales</taxon>
        <taxon>Pteridineae</taxon>
        <taxon>Pteridaceae</taxon>
        <taxon>Parkerioideae</taxon>
        <taxon>Ceratopteris</taxon>
    </lineage>
</organism>
<reference evidence="3 4" key="1">
    <citation type="submission" date="2021-08" db="EMBL/GenBank/DDBJ databases">
        <title>WGS assembly of Ceratopteris richardii.</title>
        <authorList>
            <person name="Marchant D.B."/>
            <person name="Chen G."/>
            <person name="Jenkins J."/>
            <person name="Shu S."/>
            <person name="Leebens-Mack J."/>
            <person name="Grimwood J."/>
            <person name="Schmutz J."/>
            <person name="Soltis P."/>
            <person name="Soltis D."/>
            <person name="Chen Z.-H."/>
        </authorList>
    </citation>
    <scope>NUCLEOTIDE SEQUENCE [LARGE SCALE GENOMIC DNA]</scope>
    <source>
        <strain evidence="3">Whitten #5841</strain>
        <tissue evidence="3">Leaf</tissue>
    </source>
</reference>
<dbReference type="Pfam" id="PF13837">
    <property type="entry name" value="Myb_DNA-bind_4"/>
    <property type="match status" value="1"/>
</dbReference>
<evidence type="ECO:0000313" key="4">
    <source>
        <dbReference type="Proteomes" id="UP000825935"/>
    </source>
</evidence>
<dbReference type="InterPro" id="IPR044822">
    <property type="entry name" value="Myb_DNA-bind_4"/>
</dbReference>
<dbReference type="PROSITE" id="PS50090">
    <property type="entry name" value="MYB_LIKE"/>
    <property type="match status" value="1"/>
</dbReference>
<feature type="domain" description="Myb-like" evidence="2">
    <location>
        <begin position="114"/>
        <end position="182"/>
    </location>
</feature>
<dbReference type="Gene3D" id="1.10.10.60">
    <property type="entry name" value="Homeodomain-like"/>
    <property type="match status" value="1"/>
</dbReference>
<sequence>MTEGMNVEPLQSPSCTKELLYNAKFQDRSAVGSAETCDGLSRHPSTSNPEQSSGMSRDDANETNRVTMANRILDQINGSPKGDAVAFMLSLRQGGDRGIVSPVQDENAHSEDKERAYRQGNWVFSEILILLEAKLREQAIYGAERRGVVSSDDKWKQVAEYCRTKGVQRTKEQCKIKWDNMMPDFRKIRDYEEQRDVGARSYFDLASWERRAKLLPSNMDVEVYHRIANILSNKPSRGLKREAREKRLLDPANVVPPSLVLVRAEGSNGAADLDKDGLFVTSIVGNQDSMSAPRKRRCRKMVETALPEIRVKPEAKIELDKSQDDSSTEDDVTVMSSRAQQGAPVISHPFAERSSFPNQFTDRHALQHQPKVRLENREALPVSFLSLQNGHHNAVPMSERGNSTSPVLEVQEEKGATAHECNGVKNPDILRLIEDRKDVRHKELMALEREKLAAFREASITISNALSSAVAMFSKIAEELLLSRH</sequence>
<dbReference type="EMBL" id="CM035432">
    <property type="protein sequence ID" value="KAH7294637.1"/>
    <property type="molecule type" value="Genomic_DNA"/>
</dbReference>
<evidence type="ECO:0000259" key="2">
    <source>
        <dbReference type="PROSITE" id="PS50090"/>
    </source>
</evidence>
<keyword evidence="4" id="KW-1185">Reference proteome</keyword>
<accession>A0A8T2RFX8</accession>
<dbReference type="AlphaFoldDB" id="A0A8T2RFX8"/>
<dbReference type="OMA" id="ADPWIER"/>
<evidence type="ECO:0000313" key="3">
    <source>
        <dbReference type="EMBL" id="KAH7294637.1"/>
    </source>
</evidence>
<evidence type="ECO:0000256" key="1">
    <source>
        <dbReference type="SAM" id="MobiDB-lite"/>
    </source>
</evidence>
<dbReference type="PANTHER" id="PTHR33492">
    <property type="entry name" value="OSJNBA0043A12.37 PROTEIN-RELATED"/>
    <property type="match status" value="1"/>
</dbReference>
<dbReference type="OrthoDB" id="1877008at2759"/>
<feature type="compositionally biased region" description="Polar residues" evidence="1">
    <location>
        <begin position="43"/>
        <end position="55"/>
    </location>
</feature>
<name>A0A8T2RFX8_CERRI</name>
<comment type="caution">
    <text evidence="3">The sequence shown here is derived from an EMBL/GenBank/DDBJ whole genome shotgun (WGS) entry which is preliminary data.</text>
</comment>